<keyword evidence="1" id="KW-0812">Transmembrane</keyword>
<dbReference type="GO" id="GO:0000155">
    <property type="term" value="F:phosphorelay sensor kinase activity"/>
    <property type="evidence" value="ECO:0007669"/>
    <property type="project" value="InterPro"/>
</dbReference>
<dbReference type="InterPro" id="IPR010559">
    <property type="entry name" value="Sig_transdc_His_kin_internal"/>
</dbReference>
<dbReference type="AlphaFoldDB" id="A0A437LLQ9"/>
<dbReference type="Proteomes" id="UP000288587">
    <property type="component" value="Unassembled WGS sequence"/>
</dbReference>
<keyword evidence="4" id="KW-1185">Reference proteome</keyword>
<dbReference type="PANTHER" id="PTHR34220">
    <property type="entry name" value="SENSOR HISTIDINE KINASE YPDA"/>
    <property type="match status" value="1"/>
</dbReference>
<evidence type="ECO:0000313" key="3">
    <source>
        <dbReference type="EMBL" id="RVT86261.1"/>
    </source>
</evidence>
<dbReference type="InterPro" id="IPR050640">
    <property type="entry name" value="Bact_2-comp_sensor_kinase"/>
</dbReference>
<feature type="domain" description="Signal transduction histidine kinase internal region" evidence="2">
    <location>
        <begin position="161"/>
        <end position="232"/>
    </location>
</feature>
<comment type="caution">
    <text evidence="3">The sequence shown here is derived from an EMBL/GenBank/DDBJ whole genome shotgun (WGS) entry which is preliminary data.</text>
</comment>
<proteinExistence type="predicted"/>
<dbReference type="OrthoDB" id="8893042at2"/>
<feature type="transmembrane region" description="Helical" evidence="1">
    <location>
        <begin position="75"/>
        <end position="101"/>
    </location>
</feature>
<evidence type="ECO:0000256" key="1">
    <source>
        <dbReference type="SAM" id="Phobius"/>
    </source>
</evidence>
<dbReference type="EMBL" id="SACM01000002">
    <property type="protein sequence ID" value="RVT86261.1"/>
    <property type="molecule type" value="Genomic_DNA"/>
</dbReference>
<dbReference type="RefSeq" id="WP_127682756.1">
    <property type="nucleotide sequence ID" value="NZ_SACM01000002.1"/>
</dbReference>
<organism evidence="3 4">
    <name type="scientific">Inhella crocodyli</name>
    <dbReference type="NCBI Taxonomy" id="2499851"/>
    <lineage>
        <taxon>Bacteria</taxon>
        <taxon>Pseudomonadati</taxon>
        <taxon>Pseudomonadota</taxon>
        <taxon>Betaproteobacteria</taxon>
        <taxon>Burkholderiales</taxon>
        <taxon>Sphaerotilaceae</taxon>
        <taxon>Inhella</taxon>
    </lineage>
</organism>
<gene>
    <name evidence="3" type="ORF">EOD73_09520</name>
</gene>
<protein>
    <recommendedName>
        <fullName evidence="2">Signal transduction histidine kinase internal region domain-containing protein</fullName>
    </recommendedName>
</protein>
<keyword evidence="1" id="KW-1133">Transmembrane helix</keyword>
<name>A0A437LLQ9_9BURK</name>
<dbReference type="Pfam" id="PF06580">
    <property type="entry name" value="His_kinase"/>
    <property type="match status" value="1"/>
</dbReference>
<accession>A0A437LLQ9</accession>
<reference evidence="3 4" key="1">
    <citation type="submission" date="2019-01" db="EMBL/GenBank/DDBJ databases">
        <authorList>
            <person name="Chen W.-M."/>
        </authorList>
    </citation>
    <scope>NUCLEOTIDE SEQUENCE [LARGE SCALE GENOMIC DNA]</scope>
    <source>
        <strain evidence="3 4">CCP-18</strain>
    </source>
</reference>
<evidence type="ECO:0000313" key="4">
    <source>
        <dbReference type="Proteomes" id="UP000288587"/>
    </source>
</evidence>
<feature type="transmembrane region" description="Helical" evidence="1">
    <location>
        <begin position="41"/>
        <end position="63"/>
    </location>
</feature>
<evidence type="ECO:0000259" key="2">
    <source>
        <dbReference type="Pfam" id="PF06580"/>
    </source>
</evidence>
<dbReference type="PANTHER" id="PTHR34220:SF9">
    <property type="entry name" value="SIGNAL TRANSDUCTION HISTIDINE KINASE INTERNAL REGION DOMAIN-CONTAINING PROTEIN"/>
    <property type="match status" value="1"/>
</dbReference>
<sequence length="347" mass="37758">MTPTATPLQWGWAQARWALFIGAGTLFANGTPFGNDPGAGWFNALVYNVLQFGVPLVLAVQLADAAVDARCAPPMLAYGLATLGTVVLGVWGVAPALWPLLGKAPWWTSLNDWVLAATTLGWHALGVAVYAQRRFSQRAQRRLEQAQRAQQAHEQALAATRLLALQARVEPLLLFERLQRIDGELRDRPERARHRLAALIALLRAQQPHLDAARSTLGRELEAVDAYARLQSQDGHHTERLHLAPLEAWSEHPIAPLVLLPLVRPLLALPGLWQLTPTPSAPGQLALRLQALGPDPDTAFHAAAQVPLALLNERLQAVHGPGAALVLDRDGPLPAFVLQWPQETPTP</sequence>
<dbReference type="GO" id="GO:0016020">
    <property type="term" value="C:membrane"/>
    <property type="evidence" value="ECO:0007669"/>
    <property type="project" value="InterPro"/>
</dbReference>
<feature type="transmembrane region" description="Helical" evidence="1">
    <location>
        <begin position="113"/>
        <end position="131"/>
    </location>
</feature>
<keyword evidence="1" id="KW-0472">Membrane</keyword>